<evidence type="ECO:0000256" key="5">
    <source>
        <dbReference type="ARBA" id="ARBA00023239"/>
    </source>
</evidence>
<keyword evidence="6 7" id="KW-0961">Cell wall biogenesis/degradation</keyword>
<feature type="region of interest" description="Disordered" evidence="8">
    <location>
        <begin position="1"/>
        <end position="42"/>
    </location>
</feature>
<evidence type="ECO:0000256" key="3">
    <source>
        <dbReference type="ARBA" id="ARBA00022989"/>
    </source>
</evidence>
<dbReference type="PANTHER" id="PTHR30518:SF2">
    <property type="entry name" value="ENDOLYTIC MUREIN TRANSGLYCOSYLASE"/>
    <property type="match status" value="1"/>
</dbReference>
<evidence type="ECO:0000313" key="9">
    <source>
        <dbReference type="EMBL" id="MDR6267891.1"/>
    </source>
</evidence>
<feature type="transmembrane region" description="Helical" evidence="7">
    <location>
        <begin position="49"/>
        <end position="69"/>
    </location>
</feature>
<evidence type="ECO:0000256" key="7">
    <source>
        <dbReference type="HAMAP-Rule" id="MF_02065"/>
    </source>
</evidence>
<comment type="subcellular location">
    <subcellularLocation>
        <location evidence="7">Cell membrane</location>
        <topology evidence="7">Single-pass membrane protein</topology>
    </subcellularLocation>
</comment>
<comment type="caution">
    <text evidence="9">The sequence shown here is derived from an EMBL/GenBank/DDBJ whole genome shotgun (WGS) entry which is preliminary data.</text>
</comment>
<dbReference type="Proteomes" id="UP001185069">
    <property type="component" value="Unassembled WGS sequence"/>
</dbReference>
<proteinExistence type="inferred from homology"/>
<comment type="catalytic activity">
    <reaction evidence="7">
        <text>a peptidoglycan chain = a peptidoglycan chain with N-acetyl-1,6-anhydromuramyl-[peptide] at the reducing end + a peptidoglycan chain with N-acetylglucosamine at the non-reducing end.</text>
        <dbReference type="EC" id="4.2.2.29"/>
    </reaction>
</comment>
<evidence type="ECO:0000256" key="2">
    <source>
        <dbReference type="ARBA" id="ARBA00022692"/>
    </source>
</evidence>
<dbReference type="NCBIfam" id="TIGR00247">
    <property type="entry name" value="endolytic transglycosylase MltG"/>
    <property type="match status" value="1"/>
</dbReference>
<comment type="similarity">
    <text evidence="7">Belongs to the transglycosylase MltG family.</text>
</comment>
<keyword evidence="2 7" id="KW-0812">Transmembrane</keyword>
<dbReference type="Pfam" id="PF02618">
    <property type="entry name" value="YceG"/>
    <property type="match status" value="1"/>
</dbReference>
<dbReference type="HAMAP" id="MF_02065">
    <property type="entry name" value="MltG"/>
    <property type="match status" value="1"/>
</dbReference>
<evidence type="ECO:0000256" key="4">
    <source>
        <dbReference type="ARBA" id="ARBA00023136"/>
    </source>
</evidence>
<keyword evidence="3 7" id="KW-1133">Transmembrane helix</keyword>
<evidence type="ECO:0000256" key="8">
    <source>
        <dbReference type="SAM" id="MobiDB-lite"/>
    </source>
</evidence>
<evidence type="ECO:0000256" key="1">
    <source>
        <dbReference type="ARBA" id="ARBA00022475"/>
    </source>
</evidence>
<dbReference type="InterPro" id="IPR003770">
    <property type="entry name" value="MLTG-like"/>
</dbReference>
<dbReference type="PANTHER" id="PTHR30518">
    <property type="entry name" value="ENDOLYTIC MUREIN TRANSGLYCOSYLASE"/>
    <property type="match status" value="1"/>
</dbReference>
<comment type="function">
    <text evidence="7">Functions as a peptidoglycan terminase that cleaves nascent peptidoglycan strands endolytically to terminate their elongation.</text>
</comment>
<reference evidence="9 10" key="1">
    <citation type="submission" date="2023-07" db="EMBL/GenBank/DDBJ databases">
        <title>Sequencing the genomes of 1000 actinobacteria strains.</title>
        <authorList>
            <person name="Klenk H.-P."/>
        </authorList>
    </citation>
    <scope>NUCLEOTIDE SEQUENCE [LARGE SCALE GENOMIC DNA]</scope>
    <source>
        <strain evidence="9 10">DSM 14555</strain>
    </source>
</reference>
<keyword evidence="5 7" id="KW-0456">Lyase</keyword>
<gene>
    <name evidence="7" type="primary">mltG</name>
    <name evidence="9" type="ORF">JOE69_000129</name>
</gene>
<dbReference type="Gene3D" id="3.30.1490.480">
    <property type="entry name" value="Endolytic murein transglycosylase"/>
    <property type="match status" value="1"/>
</dbReference>
<dbReference type="EC" id="4.2.2.29" evidence="7"/>
<dbReference type="RefSeq" id="WP_309795196.1">
    <property type="nucleotide sequence ID" value="NZ_BAAAHY010000006.1"/>
</dbReference>
<sequence>MNPIFSDEGNDHAHPGTTDQLSYQPAPGVAPSRRQQRTSRKVKRRRRSVVMFLVLVVFVVAGVLAFQAIRPILNIDPAKDYAGPGEGLVVYTLPDGATGRLVASDLLGKGVVASEAAFIDALNAANATGSLQPGVYPFKLQMKATDAVQVLLTASQQKVHYAPIQQNLRQNEVFDVLSKATQIPVNEFVELAKNPTALGLPAQAPSLEGYLAPGEYIFPTGTTAQQILTKLIDTTKQELTDAGVTDPAQQYRVLTIASIIEAEGNEQNYPMISGAIANRLNNPAGETGGRLESDATVAYGLNIKTYNITAAQKLDTSNPYNTFAKAGLPVGPIGSPKVKAVEAAAKPQANPYYFWVTVNLDTGETLYATTLAEHNANVLKYQAWCQANSGRCS</sequence>
<keyword evidence="1 7" id="KW-1003">Cell membrane</keyword>
<accession>A0ABU1J8X8</accession>
<protein>
    <recommendedName>
        <fullName evidence="7">Endolytic murein transglycosylase</fullName>
        <ecNumber evidence="7">4.2.2.29</ecNumber>
    </recommendedName>
    <alternativeName>
        <fullName evidence="7">Peptidoglycan lytic transglycosylase</fullName>
    </alternativeName>
    <alternativeName>
        <fullName evidence="7">Peptidoglycan polymerization terminase</fullName>
    </alternativeName>
</protein>
<evidence type="ECO:0000313" key="10">
    <source>
        <dbReference type="Proteomes" id="UP001185069"/>
    </source>
</evidence>
<organism evidence="9 10">
    <name type="scientific">Arthrobacter russicus</name>
    <dbReference type="NCBI Taxonomy" id="172040"/>
    <lineage>
        <taxon>Bacteria</taxon>
        <taxon>Bacillati</taxon>
        <taxon>Actinomycetota</taxon>
        <taxon>Actinomycetes</taxon>
        <taxon>Micrococcales</taxon>
        <taxon>Micrococcaceae</taxon>
        <taxon>Arthrobacter</taxon>
    </lineage>
</organism>
<feature type="site" description="Important for catalytic activity" evidence="7">
    <location>
        <position position="263"/>
    </location>
</feature>
<evidence type="ECO:0000256" key="6">
    <source>
        <dbReference type="ARBA" id="ARBA00023316"/>
    </source>
</evidence>
<dbReference type="EMBL" id="JAVDQF010000001">
    <property type="protein sequence ID" value="MDR6267891.1"/>
    <property type="molecule type" value="Genomic_DNA"/>
</dbReference>
<name>A0ABU1J8X8_9MICC</name>
<keyword evidence="10" id="KW-1185">Reference proteome</keyword>
<dbReference type="Gene3D" id="3.30.160.60">
    <property type="entry name" value="Classic Zinc Finger"/>
    <property type="match status" value="1"/>
</dbReference>
<keyword evidence="4 7" id="KW-0472">Membrane</keyword>